<keyword evidence="1" id="KW-0808">Transferase</keyword>
<gene>
    <name evidence="1" type="ORF">Ocin01_15741</name>
</gene>
<sequence>MFSGTCVTLRAFKKLSESSAWREYMKDYENFYPNWSVFPEGQERCGMQSLMESSGFHVVELEVLQRCYHFPSIDTFLEVCLSGNPCLDNIPKELYGAFKEDLRRIFTRSNGVSLESPTFDFKYQLFWGVIEKVDKVEKFG</sequence>
<protein>
    <submittedName>
        <fullName evidence="1">Juvenile hormone acid O-methyltransferase</fullName>
    </submittedName>
</protein>
<name>A0A1D2MD55_ORCCI</name>
<dbReference type="GO" id="GO:0008168">
    <property type="term" value="F:methyltransferase activity"/>
    <property type="evidence" value="ECO:0007669"/>
    <property type="project" value="UniProtKB-KW"/>
</dbReference>
<dbReference type="OrthoDB" id="8300214at2759"/>
<accession>A0A1D2MD55</accession>
<dbReference type="GO" id="GO:0032259">
    <property type="term" value="P:methylation"/>
    <property type="evidence" value="ECO:0007669"/>
    <property type="project" value="UniProtKB-KW"/>
</dbReference>
<evidence type="ECO:0000313" key="2">
    <source>
        <dbReference type="Proteomes" id="UP000094527"/>
    </source>
</evidence>
<keyword evidence="1" id="KW-0489">Methyltransferase</keyword>
<dbReference type="EMBL" id="LJIJ01001737">
    <property type="protein sequence ID" value="ODM90938.1"/>
    <property type="molecule type" value="Genomic_DNA"/>
</dbReference>
<comment type="caution">
    <text evidence="1">The sequence shown here is derived from an EMBL/GenBank/DDBJ whole genome shotgun (WGS) entry which is preliminary data.</text>
</comment>
<keyword evidence="2" id="KW-1185">Reference proteome</keyword>
<dbReference type="AlphaFoldDB" id="A0A1D2MD55"/>
<organism evidence="1 2">
    <name type="scientific">Orchesella cincta</name>
    <name type="common">Springtail</name>
    <name type="synonym">Podura cincta</name>
    <dbReference type="NCBI Taxonomy" id="48709"/>
    <lineage>
        <taxon>Eukaryota</taxon>
        <taxon>Metazoa</taxon>
        <taxon>Ecdysozoa</taxon>
        <taxon>Arthropoda</taxon>
        <taxon>Hexapoda</taxon>
        <taxon>Collembola</taxon>
        <taxon>Entomobryomorpha</taxon>
        <taxon>Entomobryoidea</taxon>
        <taxon>Orchesellidae</taxon>
        <taxon>Orchesellinae</taxon>
        <taxon>Orchesella</taxon>
    </lineage>
</organism>
<evidence type="ECO:0000313" key="1">
    <source>
        <dbReference type="EMBL" id="ODM90938.1"/>
    </source>
</evidence>
<dbReference type="Proteomes" id="UP000094527">
    <property type="component" value="Unassembled WGS sequence"/>
</dbReference>
<reference evidence="1 2" key="1">
    <citation type="journal article" date="2016" name="Genome Biol. Evol.">
        <title>Gene Family Evolution Reflects Adaptation to Soil Environmental Stressors in the Genome of the Collembolan Orchesella cincta.</title>
        <authorList>
            <person name="Faddeeva-Vakhrusheva A."/>
            <person name="Derks M.F."/>
            <person name="Anvar S.Y."/>
            <person name="Agamennone V."/>
            <person name="Suring W."/>
            <person name="Smit S."/>
            <person name="van Straalen N.M."/>
            <person name="Roelofs D."/>
        </authorList>
    </citation>
    <scope>NUCLEOTIDE SEQUENCE [LARGE SCALE GENOMIC DNA]</scope>
    <source>
        <tissue evidence="1">Mixed pool</tissue>
    </source>
</reference>
<proteinExistence type="predicted"/>